<dbReference type="Gene3D" id="3.40.50.300">
    <property type="entry name" value="P-loop containing nucleotide triphosphate hydrolases"/>
    <property type="match status" value="1"/>
</dbReference>
<name>A0ABT2QAV0_9EURY</name>
<feature type="domain" description="Zona occludens toxin N-terminal" evidence="2">
    <location>
        <begin position="183"/>
        <end position="263"/>
    </location>
</feature>
<evidence type="ECO:0000313" key="4">
    <source>
        <dbReference type="Proteomes" id="UP001320972"/>
    </source>
</evidence>
<evidence type="ECO:0000313" key="3">
    <source>
        <dbReference type="EMBL" id="MCU4972049.1"/>
    </source>
</evidence>
<dbReference type="InterPro" id="IPR008900">
    <property type="entry name" value="Zot_N"/>
</dbReference>
<dbReference type="Proteomes" id="UP001320972">
    <property type="component" value="Unassembled WGS sequence"/>
</dbReference>
<evidence type="ECO:0000259" key="2">
    <source>
        <dbReference type="Pfam" id="PF05707"/>
    </source>
</evidence>
<organism evidence="3 4">
    <name type="scientific">Natronoglomus mannanivorans</name>
    <dbReference type="NCBI Taxonomy" id="2979990"/>
    <lineage>
        <taxon>Archaea</taxon>
        <taxon>Methanobacteriati</taxon>
        <taxon>Methanobacteriota</taxon>
        <taxon>Stenosarchaea group</taxon>
        <taxon>Halobacteria</taxon>
        <taxon>Halobacteriales</taxon>
        <taxon>Natrialbaceae</taxon>
        <taxon>Natronoglomus</taxon>
    </lineage>
</organism>
<comment type="caution">
    <text evidence="3">The sequence shown here is derived from an EMBL/GenBank/DDBJ whole genome shotgun (WGS) entry which is preliminary data.</text>
</comment>
<protein>
    <recommendedName>
        <fullName evidence="2">Zona occludens toxin N-terminal domain-containing protein</fullName>
    </recommendedName>
</protein>
<dbReference type="SUPFAM" id="SSF52540">
    <property type="entry name" value="P-loop containing nucleoside triphosphate hydrolases"/>
    <property type="match status" value="1"/>
</dbReference>
<accession>A0ABT2QAV0</accession>
<keyword evidence="4" id="KW-1185">Reference proteome</keyword>
<sequence>MSERPIEAEFREYTRGNLPKQDEPEVYPWAGVVTDPRVLAHLDNMARNYCPDLYEEDMPDKFEDTPYCKMIVRKYGTQSATQSMQMGNMGHLSFFSGFVGYSKDVSGMQTLMALMNMIEEAPVFIAYLYGVMGKGKSNFAMLLFEVFESVYGEDNIYRAANISSDSVDEEIREYSRMVELLEERRERVQAGEDVDEMLMLIDEAAQIFTGSGADSWKARALAKILKLARKAKSNIILVGQDGKDIDPALRALCTTFVEKQSKTSAVFWRDIKNRQGLDKMMKLSGVPETSLDWSTWDEGEFKFEDGDEEDVLTQADLDELVKQHEREMMAILDATTDMTQQEIGDVYEVSDKTVRRAKSKHQDELRDLGLID</sequence>
<proteinExistence type="predicted"/>
<dbReference type="RefSeq" id="WP_338007130.1">
    <property type="nucleotide sequence ID" value="NZ_JAOPKB010000002.1"/>
</dbReference>
<gene>
    <name evidence="3" type="ORF">OB955_04785</name>
</gene>
<feature type="coiled-coil region" evidence="1">
    <location>
        <begin position="164"/>
        <end position="191"/>
    </location>
</feature>
<evidence type="ECO:0000256" key="1">
    <source>
        <dbReference type="SAM" id="Coils"/>
    </source>
</evidence>
<dbReference type="EMBL" id="JAOPKB010000002">
    <property type="protein sequence ID" value="MCU4972049.1"/>
    <property type="molecule type" value="Genomic_DNA"/>
</dbReference>
<reference evidence="3 4" key="1">
    <citation type="submission" date="2022-09" db="EMBL/GenBank/DDBJ databases">
        <title>Enrichment on poylsaccharides allowed isolation of novel metabolic and taxonomic groups of Haloarchaea.</title>
        <authorList>
            <person name="Sorokin D.Y."/>
            <person name="Elcheninov A.G."/>
            <person name="Khizhniak T.V."/>
            <person name="Kolganova T.V."/>
            <person name="Kublanov I.V."/>
        </authorList>
    </citation>
    <scope>NUCLEOTIDE SEQUENCE [LARGE SCALE GENOMIC DNA]</scope>
    <source>
        <strain evidence="3 4">AArc-m2/3/4</strain>
    </source>
</reference>
<dbReference type="InterPro" id="IPR027417">
    <property type="entry name" value="P-loop_NTPase"/>
</dbReference>
<keyword evidence="1" id="KW-0175">Coiled coil</keyword>
<dbReference type="Pfam" id="PF05707">
    <property type="entry name" value="Zot"/>
    <property type="match status" value="1"/>
</dbReference>